<dbReference type="GO" id="GO:0006209">
    <property type="term" value="P:cytosine catabolic process"/>
    <property type="evidence" value="ECO:0007669"/>
    <property type="project" value="TreeGrafter"/>
</dbReference>
<dbReference type="AlphaFoldDB" id="A0A1N7NY32"/>
<gene>
    <name evidence="2" type="ORF">SAMN05421774_104230</name>
</gene>
<dbReference type="EMBL" id="FTOT01000004">
    <property type="protein sequence ID" value="SIT03230.1"/>
    <property type="molecule type" value="Genomic_DNA"/>
</dbReference>
<dbReference type="SUPFAM" id="SSF51556">
    <property type="entry name" value="Metallo-dependent hydrolases"/>
    <property type="match status" value="1"/>
</dbReference>
<dbReference type="Proteomes" id="UP000186141">
    <property type="component" value="Unassembled WGS sequence"/>
</dbReference>
<protein>
    <submittedName>
        <fullName evidence="2">Cytosine deaminase</fullName>
    </submittedName>
</protein>
<dbReference type="InterPro" id="IPR032466">
    <property type="entry name" value="Metal_Hydrolase"/>
</dbReference>
<dbReference type="InterPro" id="IPR052349">
    <property type="entry name" value="Metallo-hydrolase_Enzymes"/>
</dbReference>
<dbReference type="RefSeq" id="WP_076531509.1">
    <property type="nucleotide sequence ID" value="NZ_BMEH01000004.1"/>
</dbReference>
<evidence type="ECO:0000259" key="1">
    <source>
        <dbReference type="Pfam" id="PF07969"/>
    </source>
</evidence>
<dbReference type="STRING" id="1086013.SAMN05421774_104230"/>
<dbReference type="InterPro" id="IPR013108">
    <property type="entry name" value="Amidohydro_3"/>
</dbReference>
<feature type="domain" description="Amidohydrolase 3" evidence="1">
    <location>
        <begin position="197"/>
        <end position="406"/>
    </location>
</feature>
<evidence type="ECO:0000313" key="3">
    <source>
        <dbReference type="Proteomes" id="UP000186141"/>
    </source>
</evidence>
<keyword evidence="3" id="KW-1185">Reference proteome</keyword>
<dbReference type="SUPFAM" id="SSF51338">
    <property type="entry name" value="Composite domain of metallo-dependent hydrolases"/>
    <property type="match status" value="1"/>
</dbReference>
<dbReference type="GO" id="GO:0004131">
    <property type="term" value="F:cytosine deaminase activity"/>
    <property type="evidence" value="ECO:0007669"/>
    <property type="project" value="TreeGrafter"/>
</dbReference>
<evidence type="ECO:0000313" key="2">
    <source>
        <dbReference type="EMBL" id="SIT03230.1"/>
    </source>
</evidence>
<dbReference type="PANTHER" id="PTHR32027">
    <property type="entry name" value="CYTOSINE DEAMINASE"/>
    <property type="match status" value="1"/>
</dbReference>
<dbReference type="Gene3D" id="3.20.20.140">
    <property type="entry name" value="Metal-dependent hydrolases"/>
    <property type="match status" value="1"/>
</dbReference>
<proteinExistence type="predicted"/>
<dbReference type="Gene3D" id="2.30.40.10">
    <property type="entry name" value="Urease, subunit C, domain 1"/>
    <property type="match status" value="1"/>
</dbReference>
<reference evidence="2 3" key="1">
    <citation type="submission" date="2017-01" db="EMBL/GenBank/DDBJ databases">
        <authorList>
            <person name="Mah S.A."/>
            <person name="Swanson W.J."/>
            <person name="Moy G.W."/>
            <person name="Vacquier V.D."/>
        </authorList>
    </citation>
    <scope>NUCLEOTIDE SEQUENCE [LARGE SCALE GENOMIC DNA]</scope>
    <source>
        <strain evidence="2 3">DSM 26375</strain>
    </source>
</reference>
<dbReference type="PANTHER" id="PTHR32027:SF0">
    <property type="entry name" value="CYTOSINE DEAMINASE"/>
    <property type="match status" value="1"/>
</dbReference>
<dbReference type="InterPro" id="IPR011059">
    <property type="entry name" value="Metal-dep_hydrolase_composite"/>
</dbReference>
<sequence>MTDPLPLADLLLRNLVLPAALCDGLEGTDLGDGLMRADLAVADGRITPLRPARETRDMGGRIAVPGLVDAHVHLDKSLTAHRTGVSRTGLAEAVELSIADAPHRTLPDLIARMDRAIAMAHANGTVALRSHLDSMAAPDDSPAWQALAVMQDRWHLRMHLEPVALMRIDRALEPGFAARCAQIAARGGLAGGYIPPEGCDRAAVDAFLIHAGDAGLAVDFHVDETLDPDASGIETVLDAIARTGFDRSVTFGHCCALSAMDRLKALHIAERMAHAGVQVFALPLTNAFLMDRCPGTSPRLRGMTLVQELAALGVPVGFASDNVRDAFYPHGSYDLWEVFRQAVLAMQLEAAPQDWIAAITTRPATAMGRSARIAPGAPADLILFDACDWTGLLSRAHENRLVLRAGRPLESPPAWT</sequence>
<accession>A0A1N7NY32</accession>
<dbReference type="OrthoDB" id="9815027at2"/>
<dbReference type="Pfam" id="PF07969">
    <property type="entry name" value="Amidohydro_3"/>
    <property type="match status" value="1"/>
</dbReference>
<organism evidence="2 3">
    <name type="scientific">Gemmobacter megaterium</name>
    <dbReference type="NCBI Taxonomy" id="1086013"/>
    <lineage>
        <taxon>Bacteria</taxon>
        <taxon>Pseudomonadati</taxon>
        <taxon>Pseudomonadota</taxon>
        <taxon>Alphaproteobacteria</taxon>
        <taxon>Rhodobacterales</taxon>
        <taxon>Paracoccaceae</taxon>
        <taxon>Gemmobacter</taxon>
    </lineage>
</organism>
<name>A0A1N7NY32_9RHOB</name>
<dbReference type="GO" id="GO:0035888">
    <property type="term" value="F:isoguanine deaminase activity"/>
    <property type="evidence" value="ECO:0007669"/>
    <property type="project" value="TreeGrafter"/>
</dbReference>